<gene>
    <name evidence="7" type="ORF">A1O3_05021</name>
</gene>
<feature type="domain" description="Methyltransferase type 11" evidence="6">
    <location>
        <begin position="185"/>
        <end position="237"/>
    </location>
</feature>
<dbReference type="Proteomes" id="UP000019478">
    <property type="component" value="Unassembled WGS sequence"/>
</dbReference>
<dbReference type="PANTHER" id="PTHR44068">
    <property type="entry name" value="ZGC:194242"/>
    <property type="match status" value="1"/>
</dbReference>
<evidence type="ECO:0000256" key="2">
    <source>
        <dbReference type="ARBA" id="ARBA00022679"/>
    </source>
</evidence>
<protein>
    <recommendedName>
        <fullName evidence="6">Methyltransferase type 11 domain-containing protein</fullName>
    </recommendedName>
</protein>
<dbReference type="EMBL" id="AMGY01000004">
    <property type="protein sequence ID" value="EXJ84354.1"/>
    <property type="molecule type" value="Genomic_DNA"/>
</dbReference>
<dbReference type="HOGENOM" id="CLU_039068_1_0_1"/>
<reference evidence="7 8" key="1">
    <citation type="submission" date="2013-03" db="EMBL/GenBank/DDBJ databases">
        <title>The Genome Sequence of Capronia epimyces CBS 606.96.</title>
        <authorList>
            <consortium name="The Broad Institute Genomics Platform"/>
            <person name="Cuomo C."/>
            <person name="de Hoog S."/>
            <person name="Gorbushina A."/>
            <person name="Walker B."/>
            <person name="Young S.K."/>
            <person name="Zeng Q."/>
            <person name="Gargeya S."/>
            <person name="Fitzgerald M."/>
            <person name="Haas B."/>
            <person name="Abouelleil A."/>
            <person name="Allen A.W."/>
            <person name="Alvarado L."/>
            <person name="Arachchi H.M."/>
            <person name="Berlin A.M."/>
            <person name="Chapman S.B."/>
            <person name="Gainer-Dewar J."/>
            <person name="Goldberg J."/>
            <person name="Griggs A."/>
            <person name="Gujja S."/>
            <person name="Hansen M."/>
            <person name="Howarth C."/>
            <person name="Imamovic A."/>
            <person name="Ireland A."/>
            <person name="Larimer J."/>
            <person name="McCowan C."/>
            <person name="Murphy C."/>
            <person name="Pearson M."/>
            <person name="Poon T.W."/>
            <person name="Priest M."/>
            <person name="Roberts A."/>
            <person name="Saif S."/>
            <person name="Shea T."/>
            <person name="Sisk P."/>
            <person name="Sykes S."/>
            <person name="Wortman J."/>
            <person name="Nusbaum C."/>
            <person name="Birren B."/>
        </authorList>
    </citation>
    <scope>NUCLEOTIDE SEQUENCE [LARGE SCALE GENOMIC DNA]</scope>
    <source>
        <strain evidence="7 8">CBS 606.96</strain>
    </source>
</reference>
<keyword evidence="2 4" id="KW-0808">Transferase</keyword>
<feature type="region of interest" description="SAM motif II" evidence="4">
    <location>
        <begin position="204"/>
        <end position="212"/>
    </location>
</feature>
<dbReference type="Pfam" id="PF08241">
    <property type="entry name" value="Methyltransf_11"/>
    <property type="match status" value="1"/>
</dbReference>
<evidence type="ECO:0000313" key="8">
    <source>
        <dbReference type="Proteomes" id="UP000019478"/>
    </source>
</evidence>
<dbReference type="InterPro" id="IPR029063">
    <property type="entry name" value="SAM-dependent_MTases_sf"/>
</dbReference>
<dbReference type="Gene3D" id="3.40.50.150">
    <property type="entry name" value="Vaccinia Virus protein VP39"/>
    <property type="match status" value="1"/>
</dbReference>
<accession>W9YQ36</accession>
<organism evidence="7 8">
    <name type="scientific">Capronia epimyces CBS 606.96</name>
    <dbReference type="NCBI Taxonomy" id="1182542"/>
    <lineage>
        <taxon>Eukaryota</taxon>
        <taxon>Fungi</taxon>
        <taxon>Dikarya</taxon>
        <taxon>Ascomycota</taxon>
        <taxon>Pezizomycotina</taxon>
        <taxon>Eurotiomycetes</taxon>
        <taxon>Chaetothyriomycetidae</taxon>
        <taxon>Chaetothyriales</taxon>
        <taxon>Herpotrichiellaceae</taxon>
        <taxon>Capronia</taxon>
    </lineage>
</organism>
<comment type="caution">
    <text evidence="4">Lacks conserved residue(s) required for the propagation of feature annotation.</text>
</comment>
<proteinExistence type="inferred from homology"/>
<dbReference type="SUPFAM" id="SSF53335">
    <property type="entry name" value="S-adenosyl-L-methionine-dependent methyltransferases"/>
    <property type="match status" value="1"/>
</dbReference>
<sequence length="360" mass="39069">MGDPTSSAANPTSISAVDSNNTSSHPDPDTHVGDQYEVPTYEPHSSFASLKERIRHHYELASDYYYSLWGQHIHHAYFLSPTDTKETGQINLINLLLDISGLAPDSTVLDVGCGIGGTTRHLAREHGCTVTGITISGRQVQIAQRLTGEEVATFATGTGGSAPSQTSTTGGADADGFTADGPRGGRVKYIELDAEKMETAFPPSSFDCVWISEALSHFPDKPLFFRNSARVLRGNGKGKLVIADWFRAENLTEQQTEADIKPIEDGMLLPPLCTQAEYVAMAEAAGLKLLHAPKDISKDVAKTWDISWTLVSSPSLWAFAISQGRDGLAFLQAFRAMRRGYANGTFRYAVLAFGKPQDRL</sequence>
<dbReference type="STRING" id="1182542.W9YQ36"/>
<evidence type="ECO:0000256" key="3">
    <source>
        <dbReference type="ARBA" id="ARBA00022691"/>
    </source>
</evidence>
<feature type="region of interest" description="Disordered" evidence="5">
    <location>
        <begin position="1"/>
        <end position="38"/>
    </location>
</feature>
<comment type="similarity">
    <text evidence="4">Belongs to the class I-like SAM-binding methyltransferase superfamily. gTMT family.</text>
</comment>
<evidence type="ECO:0000256" key="4">
    <source>
        <dbReference type="PROSITE-ProRule" id="PRU00914"/>
    </source>
</evidence>
<dbReference type="GeneID" id="19169139"/>
<evidence type="ECO:0000256" key="5">
    <source>
        <dbReference type="SAM" id="MobiDB-lite"/>
    </source>
</evidence>
<dbReference type="RefSeq" id="XP_007733339.1">
    <property type="nucleotide sequence ID" value="XM_007735149.1"/>
</dbReference>
<keyword evidence="3 4" id="KW-0949">S-adenosyl-L-methionine</keyword>
<evidence type="ECO:0000313" key="7">
    <source>
        <dbReference type="EMBL" id="EXJ84354.1"/>
    </source>
</evidence>
<dbReference type="AlphaFoldDB" id="W9YQ36"/>
<comment type="caution">
    <text evidence="7">The sequence shown here is derived from an EMBL/GenBank/DDBJ whole genome shotgun (WGS) entry which is preliminary data.</text>
</comment>
<dbReference type="PROSITE" id="PS51581">
    <property type="entry name" value="SAM_GTMT"/>
    <property type="match status" value="1"/>
</dbReference>
<feature type="region of interest" description="Disordered" evidence="5">
    <location>
        <begin position="154"/>
        <end position="179"/>
    </location>
</feature>
<dbReference type="CDD" id="cd02440">
    <property type="entry name" value="AdoMet_MTases"/>
    <property type="match status" value="1"/>
</dbReference>
<feature type="region of interest" description="SAM motif I" evidence="4">
    <location>
        <begin position="108"/>
        <end position="117"/>
    </location>
</feature>
<keyword evidence="8" id="KW-1185">Reference proteome</keyword>
<dbReference type="InterPro" id="IPR025774">
    <property type="entry name" value="PiNMT-like"/>
</dbReference>
<dbReference type="InterPro" id="IPR050447">
    <property type="entry name" value="Erg6_SMT_methyltransf"/>
</dbReference>
<dbReference type="PANTHER" id="PTHR44068:SF11">
    <property type="entry name" value="GERANYL DIPHOSPHATE 2-C-METHYLTRANSFERASE"/>
    <property type="match status" value="1"/>
</dbReference>
<dbReference type="OrthoDB" id="506498at2759"/>
<evidence type="ECO:0000259" key="6">
    <source>
        <dbReference type="Pfam" id="PF08241"/>
    </source>
</evidence>
<feature type="compositionally biased region" description="Polar residues" evidence="5">
    <location>
        <begin position="1"/>
        <end position="25"/>
    </location>
</feature>
<dbReference type="GO" id="GO:0008757">
    <property type="term" value="F:S-adenosylmethionine-dependent methyltransferase activity"/>
    <property type="evidence" value="ECO:0007669"/>
    <property type="project" value="InterPro"/>
</dbReference>
<dbReference type="InterPro" id="IPR013216">
    <property type="entry name" value="Methyltransf_11"/>
</dbReference>
<keyword evidence="1 4" id="KW-0489">Methyltransferase</keyword>
<dbReference type="eggNOG" id="KOG1269">
    <property type="taxonomic scope" value="Eukaryota"/>
</dbReference>
<dbReference type="Pfam" id="PF02353">
    <property type="entry name" value="CMAS"/>
    <property type="match status" value="1"/>
</dbReference>
<feature type="compositionally biased region" description="Low complexity" evidence="5">
    <location>
        <begin position="168"/>
        <end position="179"/>
    </location>
</feature>
<evidence type="ECO:0000256" key="1">
    <source>
        <dbReference type="ARBA" id="ARBA00022603"/>
    </source>
</evidence>
<dbReference type="GO" id="GO:0032259">
    <property type="term" value="P:methylation"/>
    <property type="evidence" value="ECO:0007669"/>
    <property type="project" value="UniProtKB-UniRule"/>
</dbReference>
<name>W9YQ36_9EURO</name>